<dbReference type="PANTHER" id="PTHR42982">
    <property type="entry name" value="SEC-INDEPENDENT PROTEIN TRANSLOCASE PROTEIN TATA"/>
    <property type="match status" value="1"/>
</dbReference>
<evidence type="ECO:0000256" key="1">
    <source>
        <dbReference type="ARBA" id="ARBA00004162"/>
    </source>
</evidence>
<dbReference type="Proteomes" id="UP001596378">
    <property type="component" value="Unassembled WGS sequence"/>
</dbReference>
<comment type="subcellular location">
    <subcellularLocation>
        <location evidence="1 9">Cell membrane</location>
        <topology evidence="1 9">Single-pass membrane protein</topology>
    </subcellularLocation>
</comment>
<name>A0ABW2FGR2_9BACL</name>
<dbReference type="PRINTS" id="PR01506">
    <property type="entry name" value="TATBPROTEIN"/>
</dbReference>
<evidence type="ECO:0000313" key="11">
    <source>
        <dbReference type="EMBL" id="MFC7151291.1"/>
    </source>
</evidence>
<protein>
    <recommendedName>
        <fullName evidence="9">Sec-independent protein translocase protein TatA</fullName>
    </recommendedName>
</protein>
<keyword evidence="2 9" id="KW-0813">Transport</keyword>
<evidence type="ECO:0000256" key="8">
    <source>
        <dbReference type="ARBA" id="ARBA00023136"/>
    </source>
</evidence>
<comment type="caution">
    <text evidence="11">The sequence shown here is derived from an EMBL/GenBank/DDBJ whole genome shotgun (WGS) entry which is preliminary data.</text>
</comment>
<evidence type="ECO:0000256" key="7">
    <source>
        <dbReference type="ARBA" id="ARBA00023010"/>
    </source>
</evidence>
<gene>
    <name evidence="9 11" type="primary">tatA</name>
    <name evidence="11" type="ORF">ACFQMJ_22370</name>
</gene>
<keyword evidence="8 9" id="KW-0472">Membrane</keyword>
<evidence type="ECO:0000256" key="2">
    <source>
        <dbReference type="ARBA" id="ARBA00022448"/>
    </source>
</evidence>
<keyword evidence="4 9" id="KW-0812">Transmembrane</keyword>
<keyword evidence="6 9" id="KW-1133">Transmembrane helix</keyword>
<evidence type="ECO:0000256" key="5">
    <source>
        <dbReference type="ARBA" id="ARBA00022927"/>
    </source>
</evidence>
<keyword evidence="5 9" id="KW-0653">Protein transport</keyword>
<comment type="similarity">
    <text evidence="9">Belongs to the TatA/E family.</text>
</comment>
<keyword evidence="12" id="KW-1185">Reference proteome</keyword>
<evidence type="ECO:0000256" key="6">
    <source>
        <dbReference type="ARBA" id="ARBA00022989"/>
    </source>
</evidence>
<feature type="region of interest" description="Disordered" evidence="10">
    <location>
        <begin position="45"/>
        <end position="82"/>
    </location>
</feature>
<keyword evidence="7 9" id="KW-0811">Translocation</keyword>
<dbReference type="NCBIfam" id="NF011430">
    <property type="entry name" value="PRK14861.1"/>
    <property type="match status" value="1"/>
</dbReference>
<reference evidence="12" key="1">
    <citation type="journal article" date="2019" name="Int. J. Syst. Evol. Microbiol.">
        <title>The Global Catalogue of Microorganisms (GCM) 10K type strain sequencing project: providing services to taxonomists for standard genome sequencing and annotation.</title>
        <authorList>
            <consortium name="The Broad Institute Genomics Platform"/>
            <consortium name="The Broad Institute Genome Sequencing Center for Infectious Disease"/>
            <person name="Wu L."/>
            <person name="Ma J."/>
        </authorList>
    </citation>
    <scope>NUCLEOTIDE SEQUENCE [LARGE SCALE GENOMIC DNA]</scope>
    <source>
        <strain evidence="12">KCTC 12907</strain>
    </source>
</reference>
<dbReference type="RefSeq" id="WP_378047796.1">
    <property type="nucleotide sequence ID" value="NZ_JBHMDN010000015.1"/>
</dbReference>
<evidence type="ECO:0000256" key="3">
    <source>
        <dbReference type="ARBA" id="ARBA00022475"/>
    </source>
</evidence>
<dbReference type="PANTHER" id="PTHR42982:SF1">
    <property type="entry name" value="SEC-INDEPENDENT PROTEIN TRANSLOCASE PROTEIN TATA"/>
    <property type="match status" value="1"/>
</dbReference>
<accession>A0ABW2FGR2</accession>
<dbReference type="Pfam" id="PF02416">
    <property type="entry name" value="TatA_B_E"/>
    <property type="match status" value="1"/>
</dbReference>
<feature type="transmembrane region" description="Helical" evidence="9">
    <location>
        <begin position="6"/>
        <end position="23"/>
    </location>
</feature>
<sequence length="82" mass="8737">MPFGNIGIGGLILILVIALIIFGPSKLPELGRAFGRTLSEFKSATRGMIDGDKDDKDKAETPEPPANSEQKPRLTAVESNKG</sequence>
<comment type="function">
    <text evidence="9">Part of the twin-arginine translocation (Tat) system that transports large folded proteins containing a characteristic twin-arginine motif in their signal peptide across membranes. TatA could form the protein-conducting channel of the Tat system.</text>
</comment>
<dbReference type="NCBIfam" id="TIGR01411">
    <property type="entry name" value="tatAE"/>
    <property type="match status" value="1"/>
</dbReference>
<comment type="subunit">
    <text evidence="9">Forms a complex with TatC.</text>
</comment>
<dbReference type="InterPro" id="IPR006312">
    <property type="entry name" value="TatA/E"/>
</dbReference>
<keyword evidence="3 9" id="KW-1003">Cell membrane</keyword>
<dbReference type="InterPro" id="IPR003369">
    <property type="entry name" value="TatA/B/E"/>
</dbReference>
<dbReference type="Gene3D" id="1.20.5.3310">
    <property type="match status" value="1"/>
</dbReference>
<organism evidence="11 12">
    <name type="scientific">Cohnella cellulosilytica</name>
    <dbReference type="NCBI Taxonomy" id="986710"/>
    <lineage>
        <taxon>Bacteria</taxon>
        <taxon>Bacillati</taxon>
        <taxon>Bacillota</taxon>
        <taxon>Bacilli</taxon>
        <taxon>Bacillales</taxon>
        <taxon>Paenibacillaceae</taxon>
        <taxon>Cohnella</taxon>
    </lineage>
</organism>
<dbReference type="HAMAP" id="MF_00236">
    <property type="entry name" value="TatA_E"/>
    <property type="match status" value="1"/>
</dbReference>
<proteinExistence type="inferred from homology"/>
<evidence type="ECO:0000256" key="9">
    <source>
        <dbReference type="HAMAP-Rule" id="MF_00236"/>
    </source>
</evidence>
<feature type="compositionally biased region" description="Basic and acidic residues" evidence="10">
    <location>
        <begin position="49"/>
        <end position="61"/>
    </location>
</feature>
<evidence type="ECO:0000256" key="10">
    <source>
        <dbReference type="SAM" id="MobiDB-lite"/>
    </source>
</evidence>
<evidence type="ECO:0000313" key="12">
    <source>
        <dbReference type="Proteomes" id="UP001596378"/>
    </source>
</evidence>
<evidence type="ECO:0000256" key="4">
    <source>
        <dbReference type="ARBA" id="ARBA00022692"/>
    </source>
</evidence>
<dbReference type="EMBL" id="JBHTAI010000015">
    <property type="protein sequence ID" value="MFC7151291.1"/>
    <property type="molecule type" value="Genomic_DNA"/>
</dbReference>